<dbReference type="EMBL" id="CAJVPJ010001089">
    <property type="protein sequence ID" value="CAG8574894.1"/>
    <property type="molecule type" value="Genomic_DNA"/>
</dbReference>
<keyword evidence="2" id="KW-1185">Reference proteome</keyword>
<evidence type="ECO:0000313" key="2">
    <source>
        <dbReference type="Proteomes" id="UP000789572"/>
    </source>
</evidence>
<gene>
    <name evidence="1" type="ORF">POCULU_LOCUS6185</name>
</gene>
<accession>A0A9N9G3I5</accession>
<evidence type="ECO:0000313" key="1">
    <source>
        <dbReference type="EMBL" id="CAG8574894.1"/>
    </source>
</evidence>
<feature type="non-terminal residue" evidence="1">
    <location>
        <position position="94"/>
    </location>
</feature>
<comment type="caution">
    <text evidence="1">The sequence shown here is derived from an EMBL/GenBank/DDBJ whole genome shotgun (WGS) entry which is preliminary data.</text>
</comment>
<dbReference type="OrthoDB" id="2433122at2759"/>
<sequence length="94" mass="11065">TRMTLYSLNMLPDGRFLSAELASASIPFSYHGRHHYKAILRMMAIFNDEMTKQEKLMRRINRSVSRPKETTVREVLKIPDGIENKMICKFKFEV</sequence>
<proteinExistence type="predicted"/>
<organism evidence="1 2">
    <name type="scientific">Paraglomus occultum</name>
    <dbReference type="NCBI Taxonomy" id="144539"/>
    <lineage>
        <taxon>Eukaryota</taxon>
        <taxon>Fungi</taxon>
        <taxon>Fungi incertae sedis</taxon>
        <taxon>Mucoromycota</taxon>
        <taxon>Glomeromycotina</taxon>
        <taxon>Glomeromycetes</taxon>
        <taxon>Paraglomerales</taxon>
        <taxon>Paraglomeraceae</taxon>
        <taxon>Paraglomus</taxon>
    </lineage>
</organism>
<reference evidence="1" key="1">
    <citation type="submission" date="2021-06" db="EMBL/GenBank/DDBJ databases">
        <authorList>
            <person name="Kallberg Y."/>
            <person name="Tangrot J."/>
            <person name="Rosling A."/>
        </authorList>
    </citation>
    <scope>NUCLEOTIDE SEQUENCE</scope>
    <source>
        <strain evidence="1">IA702</strain>
    </source>
</reference>
<name>A0A9N9G3I5_9GLOM</name>
<protein>
    <submittedName>
        <fullName evidence="1">4157_t:CDS:1</fullName>
    </submittedName>
</protein>
<dbReference type="Proteomes" id="UP000789572">
    <property type="component" value="Unassembled WGS sequence"/>
</dbReference>
<dbReference type="AlphaFoldDB" id="A0A9N9G3I5"/>